<organism evidence="1 2">
    <name type="scientific">Mycena albidolilacea</name>
    <dbReference type="NCBI Taxonomy" id="1033008"/>
    <lineage>
        <taxon>Eukaryota</taxon>
        <taxon>Fungi</taxon>
        <taxon>Dikarya</taxon>
        <taxon>Basidiomycota</taxon>
        <taxon>Agaricomycotina</taxon>
        <taxon>Agaricomycetes</taxon>
        <taxon>Agaricomycetidae</taxon>
        <taxon>Agaricales</taxon>
        <taxon>Marasmiineae</taxon>
        <taxon>Mycenaceae</taxon>
        <taxon>Mycena</taxon>
    </lineage>
</organism>
<evidence type="ECO:0000313" key="1">
    <source>
        <dbReference type="EMBL" id="KAJ7349063.1"/>
    </source>
</evidence>
<evidence type="ECO:0000313" key="2">
    <source>
        <dbReference type="Proteomes" id="UP001218218"/>
    </source>
</evidence>
<keyword evidence="2" id="KW-1185">Reference proteome</keyword>
<dbReference type="AlphaFoldDB" id="A0AAD7A402"/>
<reference evidence="1" key="1">
    <citation type="submission" date="2023-03" db="EMBL/GenBank/DDBJ databases">
        <title>Massive genome expansion in bonnet fungi (Mycena s.s.) driven by repeated elements and novel gene families across ecological guilds.</title>
        <authorList>
            <consortium name="Lawrence Berkeley National Laboratory"/>
            <person name="Harder C.B."/>
            <person name="Miyauchi S."/>
            <person name="Viragh M."/>
            <person name="Kuo A."/>
            <person name="Thoen E."/>
            <person name="Andreopoulos B."/>
            <person name="Lu D."/>
            <person name="Skrede I."/>
            <person name="Drula E."/>
            <person name="Henrissat B."/>
            <person name="Morin E."/>
            <person name="Kohler A."/>
            <person name="Barry K."/>
            <person name="LaButti K."/>
            <person name="Morin E."/>
            <person name="Salamov A."/>
            <person name="Lipzen A."/>
            <person name="Mereny Z."/>
            <person name="Hegedus B."/>
            <person name="Baldrian P."/>
            <person name="Stursova M."/>
            <person name="Weitz H."/>
            <person name="Taylor A."/>
            <person name="Grigoriev I.V."/>
            <person name="Nagy L.G."/>
            <person name="Martin F."/>
            <person name="Kauserud H."/>
        </authorList>
    </citation>
    <scope>NUCLEOTIDE SEQUENCE</scope>
    <source>
        <strain evidence="1">CBHHK002</strain>
    </source>
</reference>
<protein>
    <submittedName>
        <fullName evidence="1">Uncharacterized protein</fullName>
    </submittedName>
</protein>
<dbReference type="EMBL" id="JARIHO010000016">
    <property type="protein sequence ID" value="KAJ7349063.1"/>
    <property type="molecule type" value="Genomic_DNA"/>
</dbReference>
<dbReference type="Proteomes" id="UP001218218">
    <property type="component" value="Unassembled WGS sequence"/>
</dbReference>
<accession>A0AAD7A402</accession>
<proteinExistence type="predicted"/>
<comment type="caution">
    <text evidence="1">The sequence shown here is derived from an EMBL/GenBank/DDBJ whole genome shotgun (WGS) entry which is preliminary data.</text>
</comment>
<gene>
    <name evidence="1" type="ORF">DFH08DRAFT_864284</name>
</gene>
<name>A0AAD7A402_9AGAR</name>
<sequence length="77" mass="8370">MATKPSGLGLEIVSTINKLQDVFTTVGSSATPIDLPQIWCQSWQASCSLYTVKFAENSPSTHSQNIAGRDFLPLLAW</sequence>